<dbReference type="InterPro" id="IPR031982">
    <property type="entry name" value="PilE-like"/>
</dbReference>
<evidence type="ECO:0000313" key="3">
    <source>
        <dbReference type="Proteomes" id="UP000317763"/>
    </source>
</evidence>
<dbReference type="EMBL" id="VJOM01000064">
    <property type="protein sequence ID" value="TSE28275.1"/>
    <property type="molecule type" value="Genomic_DNA"/>
</dbReference>
<keyword evidence="1" id="KW-0812">Transmembrane</keyword>
<dbReference type="AlphaFoldDB" id="A0A554WXH3"/>
<dbReference type="Proteomes" id="UP000317763">
    <property type="component" value="Unassembled WGS sequence"/>
</dbReference>
<dbReference type="Pfam" id="PF07963">
    <property type="entry name" value="N_methyl"/>
    <property type="match status" value="1"/>
</dbReference>
<evidence type="ECO:0000313" key="2">
    <source>
        <dbReference type="EMBL" id="TSE28275.1"/>
    </source>
</evidence>
<sequence>MSIHRQQGVTLIEIMIVVVIIGVLASIAYPNYTEHVRTGRRTSAQACLLELSQFMERERTLRMTYANIALPQLACVNETAPFYTYQFAANQPTATTYTIRGVPQGIQANDRCGTMTIDHLGNRGVSRGNVQDCWRQ</sequence>
<dbReference type="PROSITE" id="PS00409">
    <property type="entry name" value="PROKAR_NTER_METHYL"/>
    <property type="match status" value="1"/>
</dbReference>
<gene>
    <name evidence="2" type="primary">pulG</name>
    <name evidence="2" type="ORF">Ttaiw_02650</name>
</gene>
<proteinExistence type="predicted"/>
<keyword evidence="1" id="KW-0472">Membrane</keyword>
<dbReference type="Gene3D" id="3.30.700.10">
    <property type="entry name" value="Glycoprotein, Type 4 Pilin"/>
    <property type="match status" value="1"/>
</dbReference>
<dbReference type="GO" id="GO:0043683">
    <property type="term" value="P:type IV pilus assembly"/>
    <property type="evidence" value="ECO:0007669"/>
    <property type="project" value="InterPro"/>
</dbReference>
<dbReference type="InterPro" id="IPR012902">
    <property type="entry name" value="N_methyl_site"/>
</dbReference>
<organism evidence="2 3">
    <name type="scientific">Tepidimonas taiwanensis</name>
    <dbReference type="NCBI Taxonomy" id="307486"/>
    <lineage>
        <taxon>Bacteria</taxon>
        <taxon>Pseudomonadati</taxon>
        <taxon>Pseudomonadota</taxon>
        <taxon>Betaproteobacteria</taxon>
        <taxon>Burkholderiales</taxon>
        <taxon>Tepidimonas</taxon>
    </lineage>
</organism>
<dbReference type="SUPFAM" id="SSF54523">
    <property type="entry name" value="Pili subunits"/>
    <property type="match status" value="1"/>
</dbReference>
<name>A0A554WXH3_9BURK</name>
<dbReference type="OrthoDB" id="8592370at2"/>
<evidence type="ECO:0000256" key="1">
    <source>
        <dbReference type="SAM" id="Phobius"/>
    </source>
</evidence>
<feature type="transmembrane region" description="Helical" evidence="1">
    <location>
        <begin position="12"/>
        <end position="32"/>
    </location>
</feature>
<dbReference type="Pfam" id="PF16732">
    <property type="entry name" value="ComP_DUS"/>
    <property type="match status" value="1"/>
</dbReference>
<keyword evidence="1" id="KW-1133">Transmembrane helix</keyword>
<accession>A0A554WXH3</accession>
<dbReference type="RefSeq" id="WP_043698519.1">
    <property type="nucleotide sequence ID" value="NZ_JTKY01000016.1"/>
</dbReference>
<reference evidence="2 3" key="1">
    <citation type="submission" date="2019-07" db="EMBL/GenBank/DDBJ databases">
        <title>Tepidimonas taiwanensis I1-1 draft genome.</title>
        <authorList>
            <person name="Da Costa M.S."/>
            <person name="Froufe H.J.C."/>
            <person name="Egas C."/>
            <person name="Albuquerque L."/>
        </authorList>
    </citation>
    <scope>NUCLEOTIDE SEQUENCE [LARGE SCALE GENOMIC DNA]</scope>
    <source>
        <strain evidence="2 3">I1-1</strain>
    </source>
</reference>
<dbReference type="NCBIfam" id="TIGR02532">
    <property type="entry name" value="IV_pilin_GFxxxE"/>
    <property type="match status" value="1"/>
</dbReference>
<keyword evidence="3" id="KW-1185">Reference proteome</keyword>
<dbReference type="STRING" id="307486.GCA_000807215_00228"/>
<protein>
    <submittedName>
        <fullName evidence="2">Type II secretion system protein G</fullName>
    </submittedName>
</protein>
<dbReference type="InterPro" id="IPR045584">
    <property type="entry name" value="Pilin-like"/>
</dbReference>
<comment type="caution">
    <text evidence="2">The sequence shown here is derived from an EMBL/GenBank/DDBJ whole genome shotgun (WGS) entry which is preliminary data.</text>
</comment>